<feature type="transmembrane region" description="Helical" evidence="1">
    <location>
        <begin position="20"/>
        <end position="40"/>
    </location>
</feature>
<protein>
    <submittedName>
        <fullName evidence="2">Uncharacterized protein</fullName>
    </submittedName>
</protein>
<dbReference type="EMBL" id="CP002905">
    <property type="protein sequence ID" value="AEP86766.1"/>
    <property type="molecule type" value="Genomic_DNA"/>
</dbReference>
<evidence type="ECO:0000313" key="3">
    <source>
        <dbReference type="Proteomes" id="UP000002651"/>
    </source>
</evidence>
<dbReference type="KEGG" id="bst:GYO_2133"/>
<proteinExistence type="predicted"/>
<dbReference type="AlphaFoldDB" id="G4NVT5"/>
<keyword evidence="1" id="KW-0472">Membrane</keyword>
<dbReference type="Proteomes" id="UP000002651">
    <property type="component" value="Chromosome"/>
</dbReference>
<organism evidence="2 3">
    <name type="scientific">Bacillus spizizenii (strain DSM 15029 / JCM 12233 / NBRC 101239 / NRRL B-23049 / TU-B-10)</name>
    <name type="common">Bacillus subtilis subsp. spizizenii</name>
    <dbReference type="NCBI Taxonomy" id="1052585"/>
    <lineage>
        <taxon>Bacteria</taxon>
        <taxon>Bacillati</taxon>
        <taxon>Bacillota</taxon>
        <taxon>Bacilli</taxon>
        <taxon>Bacillales</taxon>
        <taxon>Bacillaceae</taxon>
        <taxon>Bacillus</taxon>
    </lineage>
</organism>
<reference evidence="2 3" key="1">
    <citation type="journal article" date="2012" name="J. Bacteriol.">
        <title>Whole-genome sequences of Bacillus subtilis and close relatives.</title>
        <authorList>
            <person name="Earl A.M."/>
            <person name="Eppinger M."/>
            <person name="Fricke W.F."/>
            <person name="Rosovitz M.J."/>
            <person name="Rasko D.A."/>
            <person name="Daugherty S."/>
            <person name="Losick R."/>
            <person name="Kolter R."/>
            <person name="Ravel J."/>
        </authorList>
    </citation>
    <scope>NUCLEOTIDE SEQUENCE [LARGE SCALE GENOMIC DNA]</scope>
    <source>
        <strain evidence="3">DSM 15029 / JCM 12233 / NBRC 101239 / NRRL B-23049 / TU-B-10</strain>
    </source>
</reference>
<keyword evidence="3" id="KW-1185">Reference proteome</keyword>
<dbReference type="HOGENOM" id="CLU_3196298_0_0_9"/>
<evidence type="ECO:0000256" key="1">
    <source>
        <dbReference type="SAM" id="Phobius"/>
    </source>
</evidence>
<gene>
    <name evidence="2" type="ordered locus">GYO_2133</name>
</gene>
<keyword evidence="1" id="KW-1133">Transmembrane helix</keyword>
<name>G4NVT5_BACS4</name>
<evidence type="ECO:0000313" key="2">
    <source>
        <dbReference type="EMBL" id="AEP86766.1"/>
    </source>
</evidence>
<keyword evidence="1" id="KW-0812">Transmembrane</keyword>
<accession>G4NVT5</accession>
<sequence>MALDIIFGCSHFMNQFLFKISAFPFESSSLIICFAGCTLIRRKKT</sequence>